<accession>A0A964UNR4</accession>
<evidence type="ECO:0000313" key="1">
    <source>
        <dbReference type="EMBL" id="NBE52534.1"/>
    </source>
</evidence>
<dbReference type="EMBL" id="JAAAHS010000088">
    <property type="protein sequence ID" value="NBE52534.1"/>
    <property type="molecule type" value="Genomic_DNA"/>
</dbReference>
<protein>
    <submittedName>
        <fullName evidence="1">Uncharacterized protein</fullName>
    </submittedName>
</protein>
<comment type="caution">
    <text evidence="1">The sequence shown here is derived from an EMBL/GenBank/DDBJ whole genome shotgun (WGS) entry which is preliminary data.</text>
</comment>
<gene>
    <name evidence="1" type="ORF">GUY60_14080</name>
</gene>
<keyword evidence="2" id="KW-1185">Reference proteome</keyword>
<organism evidence="1 2">
    <name type="scientific">Streptomyces boluensis</name>
    <dbReference type="NCBI Taxonomy" id="1775135"/>
    <lineage>
        <taxon>Bacteria</taxon>
        <taxon>Bacillati</taxon>
        <taxon>Actinomycetota</taxon>
        <taxon>Actinomycetes</taxon>
        <taxon>Kitasatosporales</taxon>
        <taxon>Streptomycetaceae</taxon>
        <taxon>Streptomyces</taxon>
    </lineage>
</organism>
<sequence>MRAFLVRLPSGTRYWTVVDECFEVVGPPDSFLLEMRLARGRAETTTKAYAEGVSLSLRWCLRTGRDWKTTARDMGLFIPWLRWTGGDTGQTIVVPGPGSNPVRSDARINKILTAVRLLLLHAVANKQAPAWVLEQIYEIGGTCDLPLEARGEGGGLRHRLMSISANAVFNAPAATMS</sequence>
<evidence type="ECO:0000313" key="2">
    <source>
        <dbReference type="Proteomes" id="UP000598297"/>
    </source>
</evidence>
<dbReference type="AlphaFoldDB" id="A0A964UNR4"/>
<dbReference type="RefSeq" id="WP_161697556.1">
    <property type="nucleotide sequence ID" value="NZ_JAAAHS010000088.1"/>
</dbReference>
<dbReference type="Proteomes" id="UP000598297">
    <property type="component" value="Unassembled WGS sequence"/>
</dbReference>
<name>A0A964UNR4_9ACTN</name>
<reference evidence="1" key="1">
    <citation type="submission" date="2020-01" db="EMBL/GenBank/DDBJ databases">
        <title>Whole-genome analyses of novel actinobacteria.</title>
        <authorList>
            <person name="Sahin N."/>
        </authorList>
    </citation>
    <scope>NUCLEOTIDE SEQUENCE</scope>
    <source>
        <strain evidence="1">YC537</strain>
    </source>
</reference>
<proteinExistence type="predicted"/>
<dbReference type="OrthoDB" id="9803188at2"/>